<accession>A0ABV4CLL8</accession>
<dbReference type="Gene3D" id="3.40.50.1820">
    <property type="entry name" value="alpha/beta hydrolase"/>
    <property type="match status" value="1"/>
</dbReference>
<reference evidence="3 4" key="1">
    <citation type="submission" date="2024-08" db="EMBL/GenBank/DDBJ databases">
        <title>Genome mining of Saccharopolyspora cebuensis PGLac3 from Nigerian medicinal plant.</title>
        <authorList>
            <person name="Ezeobiora C.E."/>
            <person name="Igbokwe N.H."/>
            <person name="Amin D.H."/>
            <person name="Mendie U.E."/>
        </authorList>
    </citation>
    <scope>NUCLEOTIDE SEQUENCE [LARGE SCALE GENOMIC DNA]</scope>
    <source>
        <strain evidence="3 4">PGLac3</strain>
    </source>
</reference>
<evidence type="ECO:0000256" key="1">
    <source>
        <dbReference type="SAM" id="Phobius"/>
    </source>
</evidence>
<dbReference type="SUPFAM" id="SSF53474">
    <property type="entry name" value="alpha/beta-Hydrolases"/>
    <property type="match status" value="1"/>
</dbReference>
<dbReference type="Pfam" id="PF12697">
    <property type="entry name" value="Abhydrolase_6"/>
    <property type="match status" value="1"/>
</dbReference>
<dbReference type="InterPro" id="IPR000073">
    <property type="entry name" value="AB_hydrolase_1"/>
</dbReference>
<protein>
    <submittedName>
        <fullName evidence="3">Alpha/beta fold hydrolase</fullName>
    </submittedName>
</protein>
<feature type="domain" description="AB hydrolase-1" evidence="2">
    <location>
        <begin position="82"/>
        <end position="339"/>
    </location>
</feature>
<organism evidence="3 4">
    <name type="scientific">Saccharopolyspora cebuensis</name>
    <dbReference type="NCBI Taxonomy" id="418759"/>
    <lineage>
        <taxon>Bacteria</taxon>
        <taxon>Bacillati</taxon>
        <taxon>Actinomycetota</taxon>
        <taxon>Actinomycetes</taxon>
        <taxon>Pseudonocardiales</taxon>
        <taxon>Pseudonocardiaceae</taxon>
        <taxon>Saccharopolyspora</taxon>
    </lineage>
</organism>
<keyword evidence="1" id="KW-1133">Transmembrane helix</keyword>
<evidence type="ECO:0000313" key="4">
    <source>
        <dbReference type="Proteomes" id="UP001564626"/>
    </source>
</evidence>
<keyword evidence="1" id="KW-0812">Transmembrane</keyword>
<sequence length="356" mass="37747">MRPVWQALAWTGGVVGAAVTGAVVGVAAHSTRAQRRSDGALLEEKPGGLLPDRQSTVAADDGVPLAVQEVGPLDGGAAELTVVLVHGYAMDSRCWHFQRRDLPELTGPRVRLVLYDQRSHGRSGQSSRSGSTIDQLGRDLDAVLRATAASGPVVLVGHSMGGMTIMALAEQRPELFRGRVRGVALIGTSAGAVGAAGLSRPWLSRYNPITRGLSMVVGVQPALVERIRRTGDPLARTLIRRLGFADRDVSPAVVDLVAEMIGATSVEVVTDFLETIGTHDRRAALAALAECEVLVLAGDSDRITPFSHAEVIAGELPTAELVQVESAGHPVMLERHEVVTEQLVALIRRAYAGEER</sequence>
<feature type="transmembrane region" description="Helical" evidence="1">
    <location>
        <begin position="7"/>
        <end position="28"/>
    </location>
</feature>
<proteinExistence type="predicted"/>
<dbReference type="PANTHER" id="PTHR43194:SF2">
    <property type="entry name" value="PEROXISOMAL MEMBRANE PROTEIN LPX1"/>
    <property type="match status" value="1"/>
</dbReference>
<dbReference type="EMBL" id="JBGEHV010000035">
    <property type="protein sequence ID" value="MEY8041378.1"/>
    <property type="molecule type" value="Genomic_DNA"/>
</dbReference>
<dbReference type="RefSeq" id="WP_345357790.1">
    <property type="nucleotide sequence ID" value="NZ_BAABII010000003.1"/>
</dbReference>
<evidence type="ECO:0000313" key="3">
    <source>
        <dbReference type="EMBL" id="MEY8041378.1"/>
    </source>
</evidence>
<dbReference type="PANTHER" id="PTHR43194">
    <property type="entry name" value="HYDROLASE ALPHA/BETA FOLD FAMILY"/>
    <property type="match status" value="1"/>
</dbReference>
<dbReference type="GO" id="GO:0016787">
    <property type="term" value="F:hydrolase activity"/>
    <property type="evidence" value="ECO:0007669"/>
    <property type="project" value="UniProtKB-KW"/>
</dbReference>
<keyword evidence="1" id="KW-0472">Membrane</keyword>
<keyword evidence="3" id="KW-0378">Hydrolase</keyword>
<dbReference type="InterPro" id="IPR050228">
    <property type="entry name" value="Carboxylesterase_BioH"/>
</dbReference>
<evidence type="ECO:0000259" key="2">
    <source>
        <dbReference type="Pfam" id="PF12697"/>
    </source>
</evidence>
<gene>
    <name evidence="3" type="ORF">AB8O55_18395</name>
</gene>
<comment type="caution">
    <text evidence="3">The sequence shown here is derived from an EMBL/GenBank/DDBJ whole genome shotgun (WGS) entry which is preliminary data.</text>
</comment>
<dbReference type="InterPro" id="IPR029058">
    <property type="entry name" value="AB_hydrolase_fold"/>
</dbReference>
<dbReference type="Proteomes" id="UP001564626">
    <property type="component" value="Unassembled WGS sequence"/>
</dbReference>
<name>A0ABV4CLL8_9PSEU</name>
<keyword evidence="4" id="KW-1185">Reference proteome</keyword>